<dbReference type="Gene3D" id="3.40.50.720">
    <property type="entry name" value="NAD(P)-binding Rossmann-like Domain"/>
    <property type="match status" value="2"/>
</dbReference>
<reference evidence="7 8" key="1">
    <citation type="submission" date="2021-03" db="EMBL/GenBank/DDBJ databases">
        <title>Genomic Encyclopedia of Type Strains, Phase IV (KMG-IV): sequencing the most valuable type-strain genomes for metagenomic binning, comparative biology and taxonomic classification.</title>
        <authorList>
            <person name="Goeker M."/>
        </authorList>
    </citation>
    <scope>NUCLEOTIDE SEQUENCE [LARGE SCALE GENOMIC DNA]</scope>
    <source>
        <strain evidence="7 8">DSM 25609</strain>
    </source>
</reference>
<keyword evidence="2 4" id="KW-0560">Oxidoreductase</keyword>
<dbReference type="Pfam" id="PF02826">
    <property type="entry name" value="2-Hacid_dh_C"/>
    <property type="match status" value="1"/>
</dbReference>
<name>A0ABS4II07_9BACI</name>
<dbReference type="PANTHER" id="PTHR43333:SF1">
    <property type="entry name" value="D-ISOMER SPECIFIC 2-HYDROXYACID DEHYDROGENASE NAD-BINDING DOMAIN-CONTAINING PROTEIN"/>
    <property type="match status" value="1"/>
</dbReference>
<dbReference type="SUPFAM" id="SSF52283">
    <property type="entry name" value="Formate/glycerate dehydrogenase catalytic domain-like"/>
    <property type="match status" value="1"/>
</dbReference>
<dbReference type="InterPro" id="IPR036291">
    <property type="entry name" value="NAD(P)-bd_dom_sf"/>
</dbReference>
<dbReference type="Pfam" id="PF00389">
    <property type="entry name" value="2-Hacid_dh"/>
    <property type="match status" value="1"/>
</dbReference>
<feature type="domain" description="D-isomer specific 2-hydroxyacid dehydrogenase catalytic" evidence="5">
    <location>
        <begin position="30"/>
        <end position="303"/>
    </location>
</feature>
<dbReference type="EMBL" id="JAGGKX010000015">
    <property type="protein sequence ID" value="MBP1970578.1"/>
    <property type="molecule type" value="Genomic_DNA"/>
</dbReference>
<proteinExistence type="inferred from homology"/>
<evidence type="ECO:0000259" key="5">
    <source>
        <dbReference type="Pfam" id="PF00389"/>
    </source>
</evidence>
<dbReference type="InterPro" id="IPR006140">
    <property type="entry name" value="D-isomer_DH_NAD-bd"/>
</dbReference>
<gene>
    <name evidence="7" type="ORF">J2Z83_002714</name>
</gene>
<dbReference type="CDD" id="cd05300">
    <property type="entry name" value="2-Hacid_dh_1"/>
    <property type="match status" value="1"/>
</dbReference>
<keyword evidence="8" id="KW-1185">Reference proteome</keyword>
<accession>A0ABS4II07</accession>
<feature type="domain" description="D-isomer specific 2-hydroxyacid dehydrogenase NAD-binding" evidence="6">
    <location>
        <begin position="103"/>
        <end position="277"/>
    </location>
</feature>
<keyword evidence="3" id="KW-0520">NAD</keyword>
<evidence type="ECO:0000313" key="7">
    <source>
        <dbReference type="EMBL" id="MBP1970578.1"/>
    </source>
</evidence>
<dbReference type="InterPro" id="IPR006139">
    <property type="entry name" value="D-isomer_2_OHA_DH_cat_dom"/>
</dbReference>
<organism evidence="7 8">
    <name type="scientific">Virgibacillus natechei</name>
    <dbReference type="NCBI Taxonomy" id="1216297"/>
    <lineage>
        <taxon>Bacteria</taxon>
        <taxon>Bacillati</taxon>
        <taxon>Bacillota</taxon>
        <taxon>Bacilli</taxon>
        <taxon>Bacillales</taxon>
        <taxon>Bacillaceae</taxon>
        <taxon>Virgibacillus</taxon>
    </lineage>
</organism>
<sequence length="315" mass="35778">MILFSAKISRKHHETLMENHPTQAFLFCNNMEEAKAYIKKAEILVTYGGDLTPELIGQAQKLKWIMVMSAGIDQMPFQAIEERGILVTNVKGIHKVPMAEYAISMLLQVYREAKVLSQSEKEHYWNSAARMQEITEKTILIAGAGSIGQEVARLAKAFRMKTIGVSKSGKPVDYFDENHTTTNLDKLLPESDIVVSVLPRTKETQGLFTYEQFSKLPNHAVFLNMGRGDVLIEGDLLKALQEKKIAHAILDVFEEEPLPEEHPFWQEESVTITPHISGVSRHYTRRGLEIFGENLQRFLEGKEQYVNKIDVTKGY</sequence>
<evidence type="ECO:0000256" key="1">
    <source>
        <dbReference type="ARBA" id="ARBA00005854"/>
    </source>
</evidence>
<dbReference type="SUPFAM" id="SSF51735">
    <property type="entry name" value="NAD(P)-binding Rossmann-fold domains"/>
    <property type="match status" value="1"/>
</dbReference>
<evidence type="ECO:0000256" key="4">
    <source>
        <dbReference type="RuleBase" id="RU003719"/>
    </source>
</evidence>
<comment type="caution">
    <text evidence="7">The sequence shown here is derived from an EMBL/GenBank/DDBJ whole genome shotgun (WGS) entry which is preliminary data.</text>
</comment>
<dbReference type="Proteomes" id="UP001519345">
    <property type="component" value="Unassembled WGS sequence"/>
</dbReference>
<evidence type="ECO:0000256" key="3">
    <source>
        <dbReference type="ARBA" id="ARBA00023027"/>
    </source>
</evidence>
<comment type="similarity">
    <text evidence="1 4">Belongs to the D-isomer specific 2-hydroxyacid dehydrogenase family.</text>
</comment>
<evidence type="ECO:0000256" key="2">
    <source>
        <dbReference type="ARBA" id="ARBA00023002"/>
    </source>
</evidence>
<protein>
    <submittedName>
        <fullName evidence="7">Phosphoglycerate dehydrogenase-like enzyme</fullName>
    </submittedName>
</protein>
<dbReference type="RefSeq" id="WP_264917297.1">
    <property type="nucleotide sequence ID" value="NZ_CP110224.1"/>
</dbReference>
<dbReference type="PANTHER" id="PTHR43333">
    <property type="entry name" value="2-HACID_DH_C DOMAIN-CONTAINING PROTEIN"/>
    <property type="match status" value="1"/>
</dbReference>
<evidence type="ECO:0000259" key="6">
    <source>
        <dbReference type="Pfam" id="PF02826"/>
    </source>
</evidence>
<evidence type="ECO:0000313" key="8">
    <source>
        <dbReference type="Proteomes" id="UP001519345"/>
    </source>
</evidence>